<dbReference type="OrthoDB" id="113447at2"/>
<dbReference type="Gene3D" id="2.70.98.10">
    <property type="match status" value="1"/>
</dbReference>
<evidence type="ECO:0008006" key="3">
    <source>
        <dbReference type="Google" id="ProtNLM"/>
    </source>
</evidence>
<dbReference type="GO" id="GO:0030246">
    <property type="term" value="F:carbohydrate binding"/>
    <property type="evidence" value="ECO:0007669"/>
    <property type="project" value="InterPro"/>
</dbReference>
<dbReference type="InterPro" id="IPR014718">
    <property type="entry name" value="GH-type_carb-bd"/>
</dbReference>
<dbReference type="EMBL" id="CP021780">
    <property type="protein sequence ID" value="ASA20762.1"/>
    <property type="molecule type" value="Genomic_DNA"/>
</dbReference>
<evidence type="ECO:0000313" key="1">
    <source>
        <dbReference type="EMBL" id="ASA20762.1"/>
    </source>
</evidence>
<protein>
    <recommendedName>
        <fullName evidence="3">DUF5107 domain-containing protein</fullName>
    </recommendedName>
</protein>
<proteinExistence type="predicted"/>
<dbReference type="InterPro" id="IPR011013">
    <property type="entry name" value="Gal_mutarotase_sf_dom"/>
</dbReference>
<sequence length="325" mass="36552">MREVVTDITKGTYKGFKSIVMESEQIRLETVPEIGGKLVSILYKPAGKEWMLDSGDRPMLQPEYGSTFSDWDMSGWDECFPTINSCSSGIDRSVILPDHGELWSLPWDCRIGGDSMVSSVRSPRLPYQFTREISFPSADRIRLDYRADNLSDQPIPFLWVPHPQFAITEPTRILLPEFMEDMQCVYEGNSLKGGESYDWDEVSLISSEVTGDGRKFYYRYQVPVGCSGLYEEKSGNFLILSVPADKVPYLGVWVDEGMFNDRVTCALEPSIGYYDSLEIAVGNGTAQVIAAQSSFSWHLELFIGAGINNLGIEERATYMKNIVSL</sequence>
<dbReference type="KEGG" id="pdh:B9T62_08170"/>
<dbReference type="GO" id="GO:0003824">
    <property type="term" value="F:catalytic activity"/>
    <property type="evidence" value="ECO:0007669"/>
    <property type="project" value="InterPro"/>
</dbReference>
<dbReference type="RefSeq" id="WP_087914780.1">
    <property type="nucleotide sequence ID" value="NZ_CP021780.1"/>
</dbReference>
<dbReference type="SUPFAM" id="SSF74650">
    <property type="entry name" value="Galactose mutarotase-like"/>
    <property type="match status" value="1"/>
</dbReference>
<keyword evidence="2" id="KW-1185">Reference proteome</keyword>
<dbReference type="GO" id="GO:0005975">
    <property type="term" value="P:carbohydrate metabolic process"/>
    <property type="evidence" value="ECO:0007669"/>
    <property type="project" value="InterPro"/>
</dbReference>
<reference evidence="1 2" key="1">
    <citation type="submission" date="2017-06" db="EMBL/GenBank/DDBJ databases">
        <title>Complete genome sequence of Paenibacillus donghaensis KCTC 13049T isolated from East Sea sediment, South Korea.</title>
        <authorList>
            <person name="Jung B.K."/>
            <person name="Hong S.-J."/>
            <person name="Shin J.-H."/>
        </authorList>
    </citation>
    <scope>NUCLEOTIDE SEQUENCE [LARGE SCALE GENOMIC DNA]</scope>
    <source>
        <strain evidence="1 2">KCTC 13049</strain>
    </source>
</reference>
<evidence type="ECO:0000313" key="2">
    <source>
        <dbReference type="Proteomes" id="UP000249890"/>
    </source>
</evidence>
<dbReference type="AlphaFoldDB" id="A0A2Z2KIQ1"/>
<dbReference type="Proteomes" id="UP000249890">
    <property type="component" value="Chromosome"/>
</dbReference>
<gene>
    <name evidence="1" type="ORF">B9T62_08170</name>
</gene>
<name>A0A2Z2KIQ1_9BACL</name>
<accession>A0A2Z2KIQ1</accession>
<organism evidence="1 2">
    <name type="scientific">Paenibacillus donghaensis</name>
    <dbReference type="NCBI Taxonomy" id="414771"/>
    <lineage>
        <taxon>Bacteria</taxon>
        <taxon>Bacillati</taxon>
        <taxon>Bacillota</taxon>
        <taxon>Bacilli</taxon>
        <taxon>Bacillales</taxon>
        <taxon>Paenibacillaceae</taxon>
        <taxon>Paenibacillus</taxon>
    </lineage>
</organism>